<accession>A0A8S1PQE0</accession>
<feature type="region of interest" description="Disordered" evidence="1">
    <location>
        <begin position="1"/>
        <end position="31"/>
    </location>
</feature>
<reference evidence="2" key="1">
    <citation type="submission" date="2021-01" db="EMBL/GenBank/DDBJ databases">
        <authorList>
            <consortium name="Genoscope - CEA"/>
            <person name="William W."/>
        </authorList>
    </citation>
    <scope>NUCLEOTIDE SEQUENCE</scope>
</reference>
<sequence>MRQKSFNEIEPRQEEEKSIGNNSKSNIKDQQDVLQEIERESRILKKVCIQKQDNTSINVNVAEKLGNKAQQRQEQENLTIKLKQPNQKYQTKQQVINQINYLKNYVTSLVTDYKLIPNEVNNEEQVIYENTLIQLFRYIYKKNKNELSEELLLKFNTEFKNNLYYSIEILITLAYKTQLKEALQILKQELEKVSLIRNTKLEQKLLYQLKMDNENFGNFSFQLIDDLIRLEYKYLSFVIFMTAFGGVLLEEITRLSREQLSFDKDYLICDFKKRRPLKLQIERCWIPQKLYEFMLELSKGDFDHIQMEDYHQAVRIINFQKQNAFNIIISNTKNDEYKAYLSELNFTKLLFYSNEFFILKRNGILKEQLLQLHQNIPDEEIAKMKQHRLI</sequence>
<dbReference type="EMBL" id="CAJJDM010000129">
    <property type="protein sequence ID" value="CAD8105242.1"/>
    <property type="molecule type" value="Genomic_DNA"/>
</dbReference>
<name>A0A8S1PQE0_PARPR</name>
<evidence type="ECO:0000313" key="3">
    <source>
        <dbReference type="Proteomes" id="UP000688137"/>
    </source>
</evidence>
<evidence type="ECO:0000256" key="1">
    <source>
        <dbReference type="SAM" id="MobiDB-lite"/>
    </source>
</evidence>
<dbReference type="AlphaFoldDB" id="A0A8S1PQE0"/>
<proteinExistence type="predicted"/>
<dbReference type="Proteomes" id="UP000688137">
    <property type="component" value="Unassembled WGS sequence"/>
</dbReference>
<feature type="compositionally biased region" description="Basic and acidic residues" evidence="1">
    <location>
        <begin position="1"/>
        <end position="18"/>
    </location>
</feature>
<protein>
    <submittedName>
        <fullName evidence="2">Uncharacterized protein</fullName>
    </submittedName>
</protein>
<evidence type="ECO:0000313" key="2">
    <source>
        <dbReference type="EMBL" id="CAD8105242.1"/>
    </source>
</evidence>
<organism evidence="2 3">
    <name type="scientific">Paramecium primaurelia</name>
    <dbReference type="NCBI Taxonomy" id="5886"/>
    <lineage>
        <taxon>Eukaryota</taxon>
        <taxon>Sar</taxon>
        <taxon>Alveolata</taxon>
        <taxon>Ciliophora</taxon>
        <taxon>Intramacronucleata</taxon>
        <taxon>Oligohymenophorea</taxon>
        <taxon>Peniculida</taxon>
        <taxon>Parameciidae</taxon>
        <taxon>Paramecium</taxon>
    </lineage>
</organism>
<gene>
    <name evidence="2" type="ORF">PPRIM_AZ9-3.1.T1260133</name>
</gene>
<comment type="caution">
    <text evidence="2">The sequence shown here is derived from an EMBL/GenBank/DDBJ whole genome shotgun (WGS) entry which is preliminary data.</text>
</comment>
<keyword evidence="3" id="KW-1185">Reference proteome</keyword>